<protein>
    <recommendedName>
        <fullName evidence="8">Beta-microseminoprotein</fullName>
    </recommendedName>
</protein>
<evidence type="ECO:0000256" key="3">
    <source>
        <dbReference type="ARBA" id="ARBA00022525"/>
    </source>
</evidence>
<dbReference type="Proteomes" id="UP001591681">
    <property type="component" value="Unassembled WGS sequence"/>
</dbReference>
<feature type="signal peptide" evidence="5">
    <location>
        <begin position="1"/>
        <end position="19"/>
    </location>
</feature>
<evidence type="ECO:0000256" key="2">
    <source>
        <dbReference type="ARBA" id="ARBA00010352"/>
    </source>
</evidence>
<comment type="caution">
    <text evidence="6">The sequence shown here is derived from an EMBL/GenBank/DDBJ whole genome shotgun (WGS) entry which is preliminary data.</text>
</comment>
<dbReference type="AlphaFoldDB" id="A0ABD1KSX2"/>
<dbReference type="PANTHER" id="PTHR10500:SF7">
    <property type="entry name" value="BETA-MICROSEMINOPROTEIN"/>
    <property type="match status" value="1"/>
</dbReference>
<dbReference type="PANTHER" id="PTHR10500">
    <property type="entry name" value="BETA-MICROSEMINOPROTEIN"/>
    <property type="match status" value="1"/>
</dbReference>
<dbReference type="Pfam" id="PF05825">
    <property type="entry name" value="PSP94"/>
    <property type="match status" value="1"/>
</dbReference>
<keyword evidence="4" id="KW-1015">Disulfide bond</keyword>
<dbReference type="EMBL" id="JBHFQA010000002">
    <property type="protein sequence ID" value="KAL2102233.1"/>
    <property type="molecule type" value="Genomic_DNA"/>
</dbReference>
<accession>A0ABD1KSX2</accession>
<proteinExistence type="inferred from homology"/>
<evidence type="ECO:0000256" key="5">
    <source>
        <dbReference type="SAM" id="SignalP"/>
    </source>
</evidence>
<name>A0ABD1KSX2_9TELE</name>
<evidence type="ECO:0000256" key="1">
    <source>
        <dbReference type="ARBA" id="ARBA00004613"/>
    </source>
</evidence>
<keyword evidence="5" id="KW-0732">Signal</keyword>
<evidence type="ECO:0000256" key="4">
    <source>
        <dbReference type="ARBA" id="ARBA00023157"/>
    </source>
</evidence>
<dbReference type="InterPro" id="IPR008735">
    <property type="entry name" value="PSP94"/>
</dbReference>
<feature type="chain" id="PRO_5044749109" description="Beta-microseminoprotein" evidence="5">
    <location>
        <begin position="20"/>
        <end position="115"/>
    </location>
</feature>
<keyword evidence="7" id="KW-1185">Reference proteome</keyword>
<evidence type="ECO:0000313" key="6">
    <source>
        <dbReference type="EMBL" id="KAL2102233.1"/>
    </source>
</evidence>
<reference evidence="6 7" key="1">
    <citation type="submission" date="2024-09" db="EMBL/GenBank/DDBJ databases">
        <title>A chromosome-level genome assembly of Gray's grenadier anchovy, Coilia grayii.</title>
        <authorList>
            <person name="Fu Z."/>
        </authorList>
    </citation>
    <scope>NUCLEOTIDE SEQUENCE [LARGE SCALE GENOMIC DNA]</scope>
    <source>
        <strain evidence="6">G4</strain>
        <tissue evidence="6">Muscle</tissue>
    </source>
</reference>
<gene>
    <name evidence="6" type="ORF">ACEWY4_001401</name>
</gene>
<organism evidence="6 7">
    <name type="scientific">Coilia grayii</name>
    <name type="common">Gray's grenadier anchovy</name>
    <dbReference type="NCBI Taxonomy" id="363190"/>
    <lineage>
        <taxon>Eukaryota</taxon>
        <taxon>Metazoa</taxon>
        <taxon>Chordata</taxon>
        <taxon>Craniata</taxon>
        <taxon>Vertebrata</taxon>
        <taxon>Euteleostomi</taxon>
        <taxon>Actinopterygii</taxon>
        <taxon>Neopterygii</taxon>
        <taxon>Teleostei</taxon>
        <taxon>Clupei</taxon>
        <taxon>Clupeiformes</taxon>
        <taxon>Clupeoidei</taxon>
        <taxon>Engraulidae</taxon>
        <taxon>Coilinae</taxon>
        <taxon>Coilia</taxon>
    </lineage>
</organism>
<sequence>MGSLFRLSVFLCVVAMSYAQCYFEPIIITDITKLPTGCQDSKGDLHPFGSKWMTEGCYSCSCSEDGASCCNQIPQIVKSPPDCQLLVDKKTCTSKLVLKSDTSVACPTGGVEKIL</sequence>
<comment type="subcellular location">
    <subcellularLocation>
        <location evidence="1">Secreted</location>
    </subcellularLocation>
</comment>
<keyword evidence="3" id="KW-0964">Secreted</keyword>
<dbReference type="Gene3D" id="2.60.40.1900">
    <property type="entry name" value="Beta-microseminoprotein (PSP94) domain"/>
    <property type="match status" value="1"/>
</dbReference>
<comment type="similarity">
    <text evidence="2">Belongs to the beta-microseminoprotein family.</text>
</comment>
<dbReference type="GO" id="GO:0005576">
    <property type="term" value="C:extracellular region"/>
    <property type="evidence" value="ECO:0007669"/>
    <property type="project" value="UniProtKB-SubCell"/>
</dbReference>
<evidence type="ECO:0008006" key="8">
    <source>
        <dbReference type="Google" id="ProtNLM"/>
    </source>
</evidence>
<evidence type="ECO:0000313" key="7">
    <source>
        <dbReference type="Proteomes" id="UP001591681"/>
    </source>
</evidence>